<name>A0ABT0H4W1_9FLAO</name>
<dbReference type="Pfam" id="PF04321">
    <property type="entry name" value="RmlD_sub_bind"/>
    <property type="match status" value="1"/>
</dbReference>
<dbReference type="Gene3D" id="3.40.50.720">
    <property type="entry name" value="NAD(P)-binding Rossmann-like Domain"/>
    <property type="match status" value="1"/>
</dbReference>
<evidence type="ECO:0000256" key="2">
    <source>
        <dbReference type="ARBA" id="ARBA00010944"/>
    </source>
</evidence>
<dbReference type="InterPro" id="IPR029903">
    <property type="entry name" value="RmlD-like-bd"/>
</dbReference>
<evidence type="ECO:0000259" key="7">
    <source>
        <dbReference type="Pfam" id="PF04321"/>
    </source>
</evidence>
<evidence type="ECO:0000256" key="3">
    <source>
        <dbReference type="ARBA" id="ARBA00012929"/>
    </source>
</evidence>
<gene>
    <name evidence="8" type="ORF">MUY34_02230</name>
</gene>
<keyword evidence="6" id="KW-0560">Oxidoreductase</keyword>
<evidence type="ECO:0000256" key="5">
    <source>
        <dbReference type="ARBA" id="ARBA00048200"/>
    </source>
</evidence>
<evidence type="ECO:0000313" key="9">
    <source>
        <dbReference type="Proteomes" id="UP001203687"/>
    </source>
</evidence>
<organism evidence="8 9">
    <name type="scientific">Psychroserpens algicola</name>
    <dbReference type="NCBI Taxonomy" id="1719034"/>
    <lineage>
        <taxon>Bacteria</taxon>
        <taxon>Pseudomonadati</taxon>
        <taxon>Bacteroidota</taxon>
        <taxon>Flavobacteriia</taxon>
        <taxon>Flavobacteriales</taxon>
        <taxon>Flavobacteriaceae</taxon>
        <taxon>Psychroserpens</taxon>
    </lineage>
</organism>
<dbReference type="PANTHER" id="PTHR10491">
    <property type="entry name" value="DTDP-4-DEHYDRORHAMNOSE REDUCTASE"/>
    <property type="match status" value="1"/>
</dbReference>
<keyword evidence="9" id="KW-1185">Reference proteome</keyword>
<keyword evidence="6" id="KW-0521">NADP</keyword>
<accession>A0ABT0H4W1</accession>
<reference evidence="8" key="1">
    <citation type="submission" date="2022-04" db="EMBL/GenBank/DDBJ databases">
        <authorList>
            <person name="Ren T."/>
        </authorList>
    </citation>
    <scope>NUCLEOTIDE SEQUENCE</scope>
    <source>
        <strain evidence="8">F63249</strain>
    </source>
</reference>
<dbReference type="Proteomes" id="UP001203687">
    <property type="component" value="Unassembled WGS sequence"/>
</dbReference>
<comment type="catalytic activity">
    <reaction evidence="5">
        <text>dTDP-beta-L-rhamnose + NADP(+) = dTDP-4-dehydro-beta-L-rhamnose + NADPH + H(+)</text>
        <dbReference type="Rhea" id="RHEA:21796"/>
        <dbReference type="ChEBI" id="CHEBI:15378"/>
        <dbReference type="ChEBI" id="CHEBI:57510"/>
        <dbReference type="ChEBI" id="CHEBI:57783"/>
        <dbReference type="ChEBI" id="CHEBI:58349"/>
        <dbReference type="ChEBI" id="CHEBI:62830"/>
        <dbReference type="EC" id="1.1.1.133"/>
    </reaction>
</comment>
<comment type="similarity">
    <text evidence="2 6">Belongs to the dTDP-4-dehydrorhamnose reductase family.</text>
</comment>
<evidence type="ECO:0000256" key="1">
    <source>
        <dbReference type="ARBA" id="ARBA00004781"/>
    </source>
</evidence>
<dbReference type="EC" id="1.1.1.133" evidence="3 6"/>
<protein>
    <recommendedName>
        <fullName evidence="4 6">dTDP-4-dehydrorhamnose reductase</fullName>
        <ecNumber evidence="3 6">1.1.1.133</ecNumber>
    </recommendedName>
</protein>
<comment type="pathway">
    <text evidence="1 6">Carbohydrate biosynthesis; dTDP-L-rhamnose biosynthesis.</text>
</comment>
<dbReference type="InterPro" id="IPR036291">
    <property type="entry name" value="NAD(P)-bd_dom_sf"/>
</dbReference>
<dbReference type="EMBL" id="JALPQF010000002">
    <property type="protein sequence ID" value="MCK8479417.1"/>
    <property type="molecule type" value="Genomic_DNA"/>
</dbReference>
<comment type="function">
    <text evidence="6">Catalyzes the reduction of dTDP-6-deoxy-L-lyxo-4-hexulose to yield dTDP-L-rhamnose.</text>
</comment>
<evidence type="ECO:0000313" key="8">
    <source>
        <dbReference type="EMBL" id="MCK8479417.1"/>
    </source>
</evidence>
<dbReference type="RefSeq" id="WP_248411756.1">
    <property type="nucleotide sequence ID" value="NZ_JALPQF010000002.1"/>
</dbReference>
<evidence type="ECO:0000256" key="6">
    <source>
        <dbReference type="RuleBase" id="RU364082"/>
    </source>
</evidence>
<comment type="caution">
    <text evidence="8">The sequence shown here is derived from an EMBL/GenBank/DDBJ whole genome shotgun (WGS) entry which is preliminary data.</text>
</comment>
<proteinExistence type="inferred from homology"/>
<evidence type="ECO:0000256" key="4">
    <source>
        <dbReference type="ARBA" id="ARBA00017099"/>
    </source>
</evidence>
<dbReference type="PANTHER" id="PTHR10491:SF4">
    <property type="entry name" value="METHIONINE ADENOSYLTRANSFERASE 2 SUBUNIT BETA"/>
    <property type="match status" value="1"/>
</dbReference>
<dbReference type="SUPFAM" id="SSF51735">
    <property type="entry name" value="NAD(P)-binding Rossmann-fold domains"/>
    <property type="match status" value="1"/>
</dbReference>
<feature type="domain" description="RmlD-like substrate binding" evidence="7">
    <location>
        <begin position="9"/>
        <end position="243"/>
    </location>
</feature>
<dbReference type="InterPro" id="IPR005913">
    <property type="entry name" value="dTDP_dehydrorham_reduct"/>
</dbReference>
<sequence>MKAFESKHRILILGASGFIGNAIYKELCTYFKTYGTYRIPKKIYEDNHHFFQYNVEEDDVYEVLEATKPSIIISCLRGDFNAQTIAHQHISEYILEHDCKLIFLSSANVFDAYSKYPSYELDKTLSGSIYGHFKIKIENLLLRLPKKKVAILRLPMVLGSQSPRLKEIKQHLHDKTAIEIFPNIIMNVTTDSKITQQIHYIINRNKFGIFHLGSTDLVHHDEYIKDIISLISSKNGVVYKHVYTTNEDRYLAVLPKFNKLPKHLEITSKEVLDDLLK</sequence>